<feature type="transmembrane region" description="Helical" evidence="1">
    <location>
        <begin position="160"/>
        <end position="178"/>
    </location>
</feature>
<sequence>MLGMPLAVALAWVFPDIGAKGGLLRTEITTKLAVAFVFFSQGLTLPAKALKDGASQWQLHLAVQLFGFLIVPLIGLGFDAVVGAQLAPDLRLGFLFLCVLPSTIVMAVALATVAGGNVPAAIFNAVLSNVLGVFVTPMWVAWLMKSSGQTLSLVDVLQELFFLLLLPLAVGQIVRRFGAEIWADANRKRLNNAANAIILVIVYAAFCNSVKADLWSSHGWKTFVAAAVGVMVLQLVAVGGAVLLARVFRFAPAEAIVFTITGAQKSLATGVPLAKVIFGAHPGLGLILLPIMIYHPSQLFLCGTLAGRHLRKHGVTDR</sequence>
<reference evidence="2 3" key="2">
    <citation type="submission" date="2023-12" db="EMBL/GenBank/DDBJ databases">
        <title>Description of an unclassified Opitutus bacterium of Verrucomicrobiota.</title>
        <authorList>
            <person name="Zhang D.-F."/>
        </authorList>
    </citation>
    <scope>NUCLEOTIDE SEQUENCE [LARGE SCALE GENOMIC DNA]</scope>
    <source>
        <strain evidence="2 3">WL0086</strain>
    </source>
</reference>
<evidence type="ECO:0000313" key="3">
    <source>
        <dbReference type="Proteomes" id="UP000738431"/>
    </source>
</evidence>
<dbReference type="InterPro" id="IPR016833">
    <property type="entry name" value="Put_Na-Bile_cotransptr"/>
</dbReference>
<evidence type="ECO:0000256" key="1">
    <source>
        <dbReference type="SAM" id="Phobius"/>
    </source>
</evidence>
<dbReference type="RefSeq" id="WP_221029132.1">
    <property type="nucleotide sequence ID" value="NZ_CP139781.1"/>
</dbReference>
<dbReference type="Proteomes" id="UP000738431">
    <property type="component" value="Chromosome"/>
</dbReference>
<dbReference type="InterPro" id="IPR038770">
    <property type="entry name" value="Na+/solute_symporter_sf"/>
</dbReference>
<keyword evidence="1" id="KW-0472">Membrane</keyword>
<dbReference type="PANTHER" id="PTHR18640">
    <property type="entry name" value="SOLUTE CARRIER FAMILY 10 MEMBER 7"/>
    <property type="match status" value="1"/>
</dbReference>
<dbReference type="Pfam" id="PF13593">
    <property type="entry name" value="SBF_like"/>
    <property type="match status" value="1"/>
</dbReference>
<keyword evidence="1" id="KW-1133">Transmembrane helix</keyword>
<feature type="transmembrane region" description="Helical" evidence="1">
    <location>
        <begin position="90"/>
        <end position="114"/>
    </location>
</feature>
<dbReference type="PANTHER" id="PTHR18640:SF5">
    <property type="entry name" value="SODIUM_BILE ACID COTRANSPORTER 7"/>
    <property type="match status" value="1"/>
</dbReference>
<organism evidence="2 3">
    <name type="scientific">Actomonas aquatica</name>
    <dbReference type="NCBI Taxonomy" id="2866162"/>
    <lineage>
        <taxon>Bacteria</taxon>
        <taxon>Pseudomonadati</taxon>
        <taxon>Verrucomicrobiota</taxon>
        <taxon>Opitutia</taxon>
        <taxon>Opitutales</taxon>
        <taxon>Opitutaceae</taxon>
        <taxon>Actomonas</taxon>
    </lineage>
</organism>
<dbReference type="EMBL" id="CP139781">
    <property type="protein sequence ID" value="WRQ87826.1"/>
    <property type="molecule type" value="Genomic_DNA"/>
</dbReference>
<reference evidence="2 3" key="1">
    <citation type="submission" date="2021-08" db="EMBL/GenBank/DDBJ databases">
        <authorList>
            <person name="Zhang D."/>
            <person name="Zhang A."/>
            <person name="Wang L."/>
        </authorList>
    </citation>
    <scope>NUCLEOTIDE SEQUENCE [LARGE SCALE GENOMIC DNA]</scope>
    <source>
        <strain evidence="2 3">WL0086</strain>
    </source>
</reference>
<dbReference type="PIRSF" id="PIRSF026166">
    <property type="entry name" value="UCP026166"/>
    <property type="match status" value="1"/>
</dbReference>
<feature type="transmembrane region" description="Helical" evidence="1">
    <location>
        <begin position="121"/>
        <end position="140"/>
    </location>
</feature>
<feature type="transmembrane region" description="Helical" evidence="1">
    <location>
        <begin position="190"/>
        <end position="211"/>
    </location>
</feature>
<feature type="transmembrane region" description="Helical" evidence="1">
    <location>
        <begin position="59"/>
        <end position="78"/>
    </location>
</feature>
<evidence type="ECO:0000313" key="2">
    <source>
        <dbReference type="EMBL" id="WRQ87826.1"/>
    </source>
</evidence>
<gene>
    <name evidence="2" type="ORF">K1X11_000290</name>
</gene>
<feature type="transmembrane region" description="Helical" evidence="1">
    <location>
        <begin position="223"/>
        <end position="245"/>
    </location>
</feature>
<protein>
    <submittedName>
        <fullName evidence="2">Bile acid:sodium symporter family protein</fullName>
    </submittedName>
</protein>
<dbReference type="Gene3D" id="1.20.1530.20">
    <property type="match status" value="1"/>
</dbReference>
<name>A0ABZ1C8P5_9BACT</name>
<keyword evidence="1" id="KW-0812">Transmembrane</keyword>
<proteinExistence type="predicted"/>
<accession>A0ABZ1C8P5</accession>
<keyword evidence="3" id="KW-1185">Reference proteome</keyword>